<dbReference type="InterPro" id="IPR050490">
    <property type="entry name" value="Bact_solute-bd_prot1"/>
</dbReference>
<dbReference type="PANTHER" id="PTHR43649:SF14">
    <property type="entry name" value="BLR3389 PROTEIN"/>
    <property type="match status" value="1"/>
</dbReference>
<comment type="caution">
    <text evidence="2">The sequence shown here is derived from an EMBL/GenBank/DDBJ whole genome shotgun (WGS) entry which is preliminary data.</text>
</comment>
<dbReference type="Pfam" id="PF01547">
    <property type="entry name" value="SBP_bac_1"/>
    <property type="match status" value="1"/>
</dbReference>
<dbReference type="InterPro" id="IPR006311">
    <property type="entry name" value="TAT_signal"/>
</dbReference>
<dbReference type="OrthoDB" id="2515046at2"/>
<dbReference type="PROSITE" id="PS51257">
    <property type="entry name" value="PROKAR_LIPOPROTEIN"/>
    <property type="match status" value="1"/>
</dbReference>
<dbReference type="PANTHER" id="PTHR43649">
    <property type="entry name" value="ARABINOSE-BINDING PROTEIN-RELATED"/>
    <property type="match status" value="1"/>
</dbReference>
<dbReference type="EMBL" id="STGY01000086">
    <property type="protein sequence ID" value="THV32901.1"/>
    <property type="molecule type" value="Genomic_DNA"/>
</dbReference>
<reference evidence="3" key="1">
    <citation type="submission" date="2019-04" db="EMBL/GenBank/DDBJ databases">
        <title>Nocardioides xinjiangensis sp. nov.</title>
        <authorList>
            <person name="Liu S."/>
        </authorList>
    </citation>
    <scope>NUCLEOTIDE SEQUENCE [LARGE SCALE GENOMIC DNA]</scope>
    <source>
        <strain evidence="3">18</strain>
    </source>
</reference>
<feature type="signal peptide" evidence="1">
    <location>
        <begin position="1"/>
        <end position="26"/>
    </location>
</feature>
<evidence type="ECO:0000313" key="3">
    <source>
        <dbReference type="Proteomes" id="UP000308760"/>
    </source>
</evidence>
<dbReference type="InterPro" id="IPR006059">
    <property type="entry name" value="SBP"/>
</dbReference>
<feature type="chain" id="PRO_5020433205" evidence="1">
    <location>
        <begin position="27"/>
        <end position="453"/>
    </location>
</feature>
<name>A0A4S8PRQ4_9ACTN</name>
<dbReference type="RefSeq" id="WP_136537634.1">
    <property type="nucleotide sequence ID" value="NZ_STGY01000086.1"/>
</dbReference>
<accession>A0A4S8PRQ4</accession>
<proteinExistence type="predicted"/>
<protein>
    <submittedName>
        <fullName evidence="2">Extracellular solute-binding protein</fullName>
    </submittedName>
</protein>
<dbReference type="Gene3D" id="3.40.190.10">
    <property type="entry name" value="Periplasmic binding protein-like II"/>
    <property type="match status" value="3"/>
</dbReference>
<dbReference type="AlphaFoldDB" id="A0A4S8PRQ4"/>
<evidence type="ECO:0000256" key="1">
    <source>
        <dbReference type="SAM" id="SignalP"/>
    </source>
</evidence>
<sequence length="453" mass="49279">MNPRLSRRSAAKGVAAALAGPLALSACNSGPPAPPTHVTQSDIDKAMSTPTEINFWTWVANIDQEVALFQELYPDITVNIVNAGQGAPHYAKLRTALRAGNGAPDVAQLEFQMIPSFTITDHLLDLRPFGAGDLADQFVDFAWSQVSGEGGEVWAIPQDTGPMGMLYRTDIFEAHNLEIPETWDEFAAAARDLHEADPEIFLTNLPPAQGGFYAALLWQAGSNPFAGSSGGDFHLDLGSEEAVRVTRYWSDLAEEGLVSVDPDYTDQWYQALNNGKYAAWLAPAWAPSFLSTAASSTSGNWRVAPLPQWDATAAPASSNWGGSTSAVMSTTENPIPAALFAQFLNTDVESTTKLANEQLLYPPTTALLEDPEFTGRPLEFYGGQEVNALFAEISETVSDDFQWSPFQDQVYAEFTETVGTAFTERTDAVAALEEWAERIKEYAEFQGFTVRQP</sequence>
<keyword evidence="1" id="KW-0732">Signal</keyword>
<dbReference type="Proteomes" id="UP000308760">
    <property type="component" value="Unassembled WGS sequence"/>
</dbReference>
<keyword evidence="3" id="KW-1185">Reference proteome</keyword>
<dbReference type="SUPFAM" id="SSF53850">
    <property type="entry name" value="Periplasmic binding protein-like II"/>
    <property type="match status" value="1"/>
</dbReference>
<evidence type="ECO:0000313" key="2">
    <source>
        <dbReference type="EMBL" id="THV32901.1"/>
    </source>
</evidence>
<organism evidence="2 3">
    <name type="scientific">Glycomyces buryatensis</name>
    <dbReference type="NCBI Taxonomy" id="2570927"/>
    <lineage>
        <taxon>Bacteria</taxon>
        <taxon>Bacillati</taxon>
        <taxon>Actinomycetota</taxon>
        <taxon>Actinomycetes</taxon>
        <taxon>Glycomycetales</taxon>
        <taxon>Glycomycetaceae</taxon>
        <taxon>Glycomyces</taxon>
    </lineage>
</organism>
<gene>
    <name evidence="2" type="ORF">FAB82_26725</name>
</gene>
<reference evidence="2 3" key="2">
    <citation type="submission" date="2019-05" db="EMBL/GenBank/DDBJ databases">
        <title>Glycomyces buryatensis sp. nov.</title>
        <authorList>
            <person name="Nikitina E."/>
        </authorList>
    </citation>
    <scope>NUCLEOTIDE SEQUENCE [LARGE SCALE GENOMIC DNA]</scope>
    <source>
        <strain evidence="2 3">18</strain>
    </source>
</reference>
<dbReference type="PROSITE" id="PS51318">
    <property type="entry name" value="TAT"/>
    <property type="match status" value="1"/>
</dbReference>